<proteinExistence type="predicted"/>
<sequence>MIQYSIDTNEREGVYVVLALISVSLVSVLREFFEIFGLNEYAAPSAMVIFLGLAKLYDMFFWKLLSKLGLSAIPDINGTWEGELEKNNGQRFPVSMEVTQTWRTMQVSMDTETTTGSLQVANISISNKNRPIAKWIYNLRPRNFALKEGYNPSGEGVNEFRIMKKGTDIVLDGSYYSSQFRGGKVILSRPVSDV</sequence>
<dbReference type="Proteomes" id="UP001231915">
    <property type="component" value="Unassembled WGS sequence"/>
</dbReference>
<protein>
    <recommendedName>
        <fullName evidence="2">CD-NTase-associated protein 15 domain-containing protein</fullName>
    </recommendedName>
</protein>
<keyword evidence="1" id="KW-1133">Transmembrane helix</keyword>
<dbReference type="RefSeq" id="WP_284138745.1">
    <property type="nucleotide sequence ID" value="NZ_JASJUT010000016.1"/>
</dbReference>
<keyword evidence="1" id="KW-0472">Membrane</keyword>
<evidence type="ECO:0000313" key="4">
    <source>
        <dbReference type="Proteomes" id="UP001231915"/>
    </source>
</evidence>
<accession>A0ABT7ETD0</accession>
<evidence type="ECO:0000259" key="2">
    <source>
        <dbReference type="Pfam" id="PF18153"/>
    </source>
</evidence>
<name>A0ABT7ETD0_9GAMM</name>
<comment type="caution">
    <text evidence="3">The sequence shown here is derived from an EMBL/GenBank/DDBJ whole genome shotgun (WGS) entry which is preliminary data.</text>
</comment>
<dbReference type="EMBL" id="JASJUT010000016">
    <property type="protein sequence ID" value="MDK2598316.1"/>
    <property type="molecule type" value="Genomic_DNA"/>
</dbReference>
<dbReference type="Pfam" id="PF18153">
    <property type="entry name" value="Cap15_CD_rec"/>
    <property type="match status" value="1"/>
</dbReference>
<evidence type="ECO:0000313" key="3">
    <source>
        <dbReference type="EMBL" id="MDK2598316.1"/>
    </source>
</evidence>
<feature type="transmembrane region" description="Helical" evidence="1">
    <location>
        <begin position="41"/>
        <end position="57"/>
    </location>
</feature>
<dbReference type="InterPro" id="IPR041208">
    <property type="entry name" value="Cap15"/>
</dbReference>
<gene>
    <name evidence="3" type="ORF">QNM18_25000</name>
</gene>
<evidence type="ECO:0000256" key="1">
    <source>
        <dbReference type="SAM" id="Phobius"/>
    </source>
</evidence>
<organism evidence="3 4">
    <name type="scientific">Pseudoalteromonas obscura</name>
    <dbReference type="NCBI Taxonomy" id="3048491"/>
    <lineage>
        <taxon>Bacteria</taxon>
        <taxon>Pseudomonadati</taxon>
        <taxon>Pseudomonadota</taxon>
        <taxon>Gammaproteobacteria</taxon>
        <taxon>Alteromonadales</taxon>
        <taxon>Pseudoalteromonadaceae</taxon>
        <taxon>Pseudoalteromonas</taxon>
    </lineage>
</organism>
<feature type="domain" description="CD-NTase-associated protein 15" evidence="2">
    <location>
        <begin position="72"/>
        <end position="181"/>
    </location>
</feature>
<reference evidence="3 4" key="1">
    <citation type="submission" date="2023-05" db="EMBL/GenBank/DDBJ databases">
        <title>Pseudoalteromonas ardens sp. nov., Pseudoalteromonas obscura sp. nov., and Pseudoalteromonas umbrosa sp. nov., isolated from the coral Montipora capitata.</title>
        <authorList>
            <person name="Thomas E.M."/>
            <person name="Smith E.M."/>
            <person name="Papke E."/>
            <person name="Shlafstein M.D."/>
            <person name="Oline D.K."/>
            <person name="Videau P."/>
            <person name="Saw J.H."/>
            <person name="Strangman W.K."/>
            <person name="Ushijima B."/>
        </authorList>
    </citation>
    <scope>NUCLEOTIDE SEQUENCE [LARGE SCALE GENOMIC DNA]</scope>
    <source>
        <strain evidence="3 4">P94</strain>
    </source>
</reference>
<keyword evidence="4" id="KW-1185">Reference proteome</keyword>
<feature type="transmembrane region" description="Helical" evidence="1">
    <location>
        <begin position="12"/>
        <end position="29"/>
    </location>
</feature>
<keyword evidence="1" id="KW-0812">Transmembrane</keyword>